<reference evidence="2" key="1">
    <citation type="submission" date="2019-03" db="UniProtKB">
        <authorList>
            <consortium name="Ensembl"/>
        </authorList>
    </citation>
    <scope>IDENTIFICATION</scope>
</reference>
<dbReference type="InterPro" id="IPR036058">
    <property type="entry name" value="Kazal_dom_sf"/>
</dbReference>
<dbReference type="Pfam" id="PF00050">
    <property type="entry name" value="Kazal_1"/>
    <property type="match status" value="1"/>
</dbReference>
<evidence type="ECO:0000259" key="1">
    <source>
        <dbReference type="PROSITE" id="PS51465"/>
    </source>
</evidence>
<evidence type="ECO:0000313" key="2">
    <source>
        <dbReference type="Ensembl" id="ENSUMAP00000007302"/>
    </source>
</evidence>
<dbReference type="SUPFAM" id="SSF100895">
    <property type="entry name" value="Kazal-type serine protease inhibitors"/>
    <property type="match status" value="1"/>
</dbReference>
<protein>
    <submittedName>
        <fullName evidence="2">Sperm-associated acrosin inhibitor-like</fullName>
    </submittedName>
</protein>
<dbReference type="SMART" id="SM00280">
    <property type="entry name" value="KAZAL"/>
    <property type="match status" value="1"/>
</dbReference>
<dbReference type="Gene3D" id="3.30.60.30">
    <property type="match status" value="1"/>
</dbReference>
<organism evidence="2">
    <name type="scientific">Ursus maritimus</name>
    <name type="common">Polar bear</name>
    <name type="synonym">Thalarctos maritimus</name>
    <dbReference type="NCBI Taxonomy" id="29073"/>
    <lineage>
        <taxon>Eukaryota</taxon>
        <taxon>Metazoa</taxon>
        <taxon>Chordata</taxon>
        <taxon>Craniata</taxon>
        <taxon>Vertebrata</taxon>
        <taxon>Euteleostomi</taxon>
        <taxon>Mammalia</taxon>
        <taxon>Eutheria</taxon>
        <taxon>Laurasiatheria</taxon>
        <taxon>Carnivora</taxon>
        <taxon>Caniformia</taxon>
        <taxon>Ursidae</taxon>
        <taxon>Ursus</taxon>
    </lineage>
</organism>
<feature type="domain" description="Kazal-like" evidence="1">
    <location>
        <begin position="88"/>
        <end position="146"/>
    </location>
</feature>
<proteinExistence type="predicted"/>
<dbReference type="PANTHER" id="PTHR21312:SF30">
    <property type="entry name" value="SERINE PROTEASE INHIBITOR KAZAL-TYPE 11-RELATED"/>
    <property type="match status" value="1"/>
</dbReference>
<dbReference type="AlphaFoldDB" id="A0A452TGR0"/>
<dbReference type="GeneTree" id="ENSGT00940000165308"/>
<dbReference type="PROSITE" id="PS51465">
    <property type="entry name" value="KAZAL_2"/>
    <property type="match status" value="1"/>
</dbReference>
<name>A0A452TGR0_URSMA</name>
<dbReference type="InterPro" id="IPR002350">
    <property type="entry name" value="Kazal_dom"/>
</dbReference>
<dbReference type="Ensembl" id="ENSUMAT00000008763.1">
    <property type="protein sequence ID" value="ENSUMAP00000007302.1"/>
    <property type="gene ID" value="ENSUMAG00000005667.1"/>
</dbReference>
<accession>A0A452TGR0</accession>
<gene>
    <name evidence="2" type="primary">LOC103664616</name>
</gene>
<dbReference type="PANTHER" id="PTHR21312">
    <property type="entry name" value="SERINE PROTEASE INHIBITOR"/>
    <property type="match status" value="1"/>
</dbReference>
<dbReference type="PROSITE" id="PS00282">
    <property type="entry name" value="KAZAL_1"/>
    <property type="match status" value="1"/>
</dbReference>
<sequence length="167" mass="18644">MSAMSRTLCQHPGFLHASSFSPHPEPDANTELATTHALQDVEDHFSYGSNALLGKMSFFLTWIKAMFFIALAFPRYSETSFEPLSEIHQVQPSCDVYIQQSHFCTREKDPVCATNGQTYSNTCVFCVEQFQNAKSMIIQHKSAPENIIQSVQPMAKLTGIDVFSASP</sequence>